<dbReference type="InterPro" id="IPR002155">
    <property type="entry name" value="Thiolase"/>
</dbReference>
<dbReference type="STRING" id="696762.PFRI_35440"/>
<dbReference type="SUPFAM" id="SSF53901">
    <property type="entry name" value="Thiolase-like"/>
    <property type="match status" value="2"/>
</dbReference>
<evidence type="ECO:0000256" key="6">
    <source>
        <dbReference type="PIRSR" id="PIRSR000429-1"/>
    </source>
</evidence>
<comment type="pathway">
    <text evidence="5">Metabolic intermediate biosynthesis; (R)-mevalonate biosynthesis; (R)-mevalonate from acetyl-CoA: step 1/3.</text>
</comment>
<dbReference type="PROSITE" id="PS00098">
    <property type="entry name" value="THIOLASE_1"/>
    <property type="match status" value="1"/>
</dbReference>
<evidence type="ECO:0000313" key="10">
    <source>
        <dbReference type="EMBL" id="OJI92257.1"/>
    </source>
</evidence>
<feature type="active site" description="Proton acceptor" evidence="6">
    <location>
        <position position="347"/>
    </location>
</feature>
<dbReference type="CDD" id="cd00751">
    <property type="entry name" value="thiolase"/>
    <property type="match status" value="1"/>
</dbReference>
<accession>A0A1L9NSM0</accession>
<dbReference type="FunFam" id="3.40.47.10:FF:000010">
    <property type="entry name" value="Acetyl-CoA acetyltransferase (Thiolase)"/>
    <property type="match status" value="1"/>
</dbReference>
<evidence type="ECO:0000259" key="8">
    <source>
        <dbReference type="Pfam" id="PF00108"/>
    </source>
</evidence>
<keyword evidence="2 7" id="KW-0808">Transferase</keyword>
<dbReference type="GO" id="GO:0044281">
    <property type="term" value="P:small molecule metabolic process"/>
    <property type="evidence" value="ECO:0007669"/>
    <property type="project" value="UniProtKB-ARBA"/>
</dbReference>
<dbReference type="OrthoDB" id="9764638at2"/>
<dbReference type="InterPro" id="IPR020613">
    <property type="entry name" value="Thiolase_CS"/>
</dbReference>
<evidence type="ECO:0000259" key="9">
    <source>
        <dbReference type="Pfam" id="PF02803"/>
    </source>
</evidence>
<dbReference type="Pfam" id="PF00108">
    <property type="entry name" value="Thiolase_N"/>
    <property type="match status" value="1"/>
</dbReference>
<comment type="caution">
    <text evidence="10">The sequence shown here is derived from an EMBL/GenBank/DDBJ whole genome shotgun (WGS) entry which is preliminary data.</text>
</comment>
<dbReference type="NCBIfam" id="TIGR01930">
    <property type="entry name" value="AcCoA-C-Actrans"/>
    <property type="match status" value="1"/>
</dbReference>
<comment type="similarity">
    <text evidence="1 7">Belongs to the thiolase-like superfamily. Thiolase family.</text>
</comment>
<feature type="domain" description="Thiolase N-terminal" evidence="8">
    <location>
        <begin position="4"/>
        <end position="260"/>
    </location>
</feature>
<dbReference type="PIRSF" id="PIRSF000429">
    <property type="entry name" value="Ac-CoA_Ac_transf"/>
    <property type="match status" value="1"/>
</dbReference>
<dbReference type="Proteomes" id="UP000184514">
    <property type="component" value="Unassembled WGS sequence"/>
</dbReference>
<keyword evidence="4 7" id="KW-0012">Acyltransferase</keyword>
<dbReference type="PANTHER" id="PTHR18919">
    <property type="entry name" value="ACETYL-COA C-ACYLTRANSFERASE"/>
    <property type="match status" value="1"/>
</dbReference>
<dbReference type="PROSITE" id="PS00737">
    <property type="entry name" value="THIOLASE_2"/>
    <property type="match status" value="1"/>
</dbReference>
<dbReference type="InterPro" id="IPR020610">
    <property type="entry name" value="Thiolase_AS"/>
</dbReference>
<dbReference type="EMBL" id="MLCB01000191">
    <property type="protein sequence ID" value="OJI92257.1"/>
    <property type="molecule type" value="Genomic_DNA"/>
</dbReference>
<dbReference type="RefSeq" id="WP_072632043.1">
    <property type="nucleotide sequence ID" value="NZ_MLCB01000191.1"/>
</dbReference>
<protein>
    <submittedName>
        <fullName evidence="10">Acetyl-CoA acetyltransferase</fullName>
        <ecNumber evidence="10">2.3.1.9</ecNumber>
    </submittedName>
</protein>
<evidence type="ECO:0000313" key="11">
    <source>
        <dbReference type="Proteomes" id="UP000184514"/>
    </source>
</evidence>
<dbReference type="PANTHER" id="PTHR18919:SF107">
    <property type="entry name" value="ACETYL-COA ACETYLTRANSFERASE, CYTOSOLIC"/>
    <property type="match status" value="1"/>
</dbReference>
<dbReference type="InterPro" id="IPR020617">
    <property type="entry name" value="Thiolase_C"/>
</dbReference>
<keyword evidence="11" id="KW-1185">Reference proteome</keyword>
<dbReference type="Gene3D" id="3.40.47.10">
    <property type="match status" value="2"/>
</dbReference>
<name>A0A1L9NSM0_9RHOB</name>
<dbReference type="InterPro" id="IPR020616">
    <property type="entry name" value="Thiolase_N"/>
</dbReference>
<evidence type="ECO:0000256" key="3">
    <source>
        <dbReference type="ARBA" id="ARBA00022752"/>
    </source>
</evidence>
<evidence type="ECO:0000256" key="5">
    <source>
        <dbReference type="ARBA" id="ARBA00037924"/>
    </source>
</evidence>
<feature type="domain" description="Thiolase C-terminal" evidence="9">
    <location>
        <begin position="269"/>
        <end position="390"/>
    </location>
</feature>
<dbReference type="GO" id="GO:0042619">
    <property type="term" value="P:poly-hydroxybutyrate biosynthetic process"/>
    <property type="evidence" value="ECO:0007669"/>
    <property type="project" value="UniProtKB-KW"/>
</dbReference>
<evidence type="ECO:0000256" key="7">
    <source>
        <dbReference type="RuleBase" id="RU003557"/>
    </source>
</evidence>
<evidence type="ECO:0000256" key="4">
    <source>
        <dbReference type="ARBA" id="ARBA00023315"/>
    </source>
</evidence>
<dbReference type="InterPro" id="IPR020615">
    <property type="entry name" value="Thiolase_acyl_enz_int_AS"/>
</dbReference>
<reference evidence="10 11" key="1">
    <citation type="submission" date="2016-10" db="EMBL/GenBank/DDBJ databases">
        <title>Genome sequence of Planktotalea frisia SH6-1.</title>
        <authorList>
            <person name="Poehlein A."/>
            <person name="Bakenhus I."/>
            <person name="Voget S."/>
            <person name="Brinkhoff T."/>
            <person name="Simon M."/>
        </authorList>
    </citation>
    <scope>NUCLEOTIDE SEQUENCE [LARGE SCALE GENOMIC DNA]</scope>
    <source>
        <strain evidence="10 11">SH6-1</strain>
    </source>
</reference>
<feature type="active site" description="Acyl-thioester intermediate" evidence="6">
    <location>
        <position position="88"/>
    </location>
</feature>
<dbReference type="Pfam" id="PF02803">
    <property type="entry name" value="Thiolase_C"/>
    <property type="match status" value="1"/>
</dbReference>
<dbReference type="InterPro" id="IPR016039">
    <property type="entry name" value="Thiolase-like"/>
</dbReference>
<keyword evidence="3" id="KW-0583">PHB biosynthesis</keyword>
<sequence length="391" mass="40878">MTNIVIASAARTAVGSFTGSFANTPAHDLGATMLKGLVERAGIDAADVSETILGQVLTAGQGQNPARQAHVNAGLPIESSAWSINQVCGSGLRAVALAAQHIQLGDANIVAAGGQENMSLSPHVAHLRAGHKMGDMKYIDSMIRDGLWDAFNGYHMGQTAENVAEKWQISRDMQDQFAVASQNKAEAAQKAGRFADEIVPFVVKTRKGDIIVDQDEYIRHGANLEAMAKMRPAFTKDGSVTAANASGLNDGAAGALLMTADEAEKRGIEPLARIASYATAGLDPSIMGVGPIHASRKALEKAGWSAEELDLVEANEAFAAQACAVNKDMGWNPEVVNVNGGAIAIGHPIGASGARILNTLLFEMKRRDAKKGLATLCIGGGMGVAMCLERP</sequence>
<dbReference type="AlphaFoldDB" id="A0A1L9NSM0"/>
<proteinExistence type="inferred from homology"/>
<evidence type="ECO:0000256" key="2">
    <source>
        <dbReference type="ARBA" id="ARBA00022679"/>
    </source>
</evidence>
<dbReference type="PROSITE" id="PS00099">
    <property type="entry name" value="THIOLASE_3"/>
    <property type="match status" value="1"/>
</dbReference>
<organism evidence="10 11">
    <name type="scientific">Planktotalea frisia</name>
    <dbReference type="NCBI Taxonomy" id="696762"/>
    <lineage>
        <taxon>Bacteria</taxon>
        <taxon>Pseudomonadati</taxon>
        <taxon>Pseudomonadota</taxon>
        <taxon>Alphaproteobacteria</taxon>
        <taxon>Rhodobacterales</taxon>
        <taxon>Paracoccaceae</taxon>
        <taxon>Planktotalea</taxon>
    </lineage>
</organism>
<gene>
    <name evidence="10" type="primary">phbA</name>
    <name evidence="10" type="ORF">PFRI_35440</name>
</gene>
<feature type="active site" description="Proton acceptor" evidence="6">
    <location>
        <position position="377"/>
    </location>
</feature>
<evidence type="ECO:0000256" key="1">
    <source>
        <dbReference type="ARBA" id="ARBA00010982"/>
    </source>
</evidence>
<dbReference type="EC" id="2.3.1.9" evidence="10"/>
<dbReference type="GO" id="GO:0003985">
    <property type="term" value="F:acetyl-CoA C-acetyltransferase activity"/>
    <property type="evidence" value="ECO:0007669"/>
    <property type="project" value="UniProtKB-EC"/>
</dbReference>